<proteinExistence type="inferred from homology"/>
<dbReference type="GO" id="GO:0005886">
    <property type="term" value="C:plasma membrane"/>
    <property type="evidence" value="ECO:0007669"/>
    <property type="project" value="UniProtKB-SubCell"/>
</dbReference>
<evidence type="ECO:0000256" key="12">
    <source>
        <dbReference type="ARBA" id="ARBA00023122"/>
    </source>
</evidence>
<keyword evidence="9 14" id="KW-0862">Zinc</keyword>
<dbReference type="InterPro" id="IPR008915">
    <property type="entry name" value="Peptidase_M50"/>
</dbReference>
<keyword evidence="12 17" id="KW-0129">CBS domain</keyword>
<evidence type="ECO:0000256" key="4">
    <source>
        <dbReference type="ARBA" id="ARBA00022670"/>
    </source>
</evidence>
<protein>
    <recommendedName>
        <fullName evidence="14">Zinc metalloprotease</fullName>
    </recommendedName>
</protein>
<evidence type="ECO:0000256" key="3">
    <source>
        <dbReference type="ARBA" id="ARBA00022475"/>
    </source>
</evidence>
<dbReference type="AlphaFoldDB" id="C7PVU1"/>
<organism evidence="20 21">
    <name type="scientific">Catenulispora acidiphila (strain DSM 44928 / JCM 14897 / NBRC 102108 / NRRL B-24433 / ID139908)</name>
    <dbReference type="NCBI Taxonomy" id="479433"/>
    <lineage>
        <taxon>Bacteria</taxon>
        <taxon>Bacillati</taxon>
        <taxon>Actinomycetota</taxon>
        <taxon>Actinomycetes</taxon>
        <taxon>Catenulisporales</taxon>
        <taxon>Catenulisporaceae</taxon>
        <taxon>Catenulispora</taxon>
    </lineage>
</organism>
<keyword evidence="8 14" id="KW-0378">Hydrolase</keyword>
<dbReference type="eggNOG" id="COG0517">
    <property type="taxonomic scope" value="Bacteria"/>
</dbReference>
<evidence type="ECO:0000256" key="15">
    <source>
        <dbReference type="PIRSR" id="PIRSR006404-1"/>
    </source>
</evidence>
<dbReference type="PIRSF" id="PIRSF006404">
    <property type="entry name" value="UCP006404_Pept_M50_CBS"/>
    <property type="match status" value="1"/>
</dbReference>
<feature type="binding site" evidence="16">
    <location>
        <position position="100"/>
    </location>
    <ligand>
        <name>Zn(2+)</name>
        <dbReference type="ChEBI" id="CHEBI:29105"/>
        <note>catalytic</note>
    </ligand>
</feature>
<dbReference type="CDD" id="cd06164">
    <property type="entry name" value="S2P-M50_SpoIVFB_CBS"/>
    <property type="match status" value="1"/>
</dbReference>
<dbReference type="Pfam" id="PF02163">
    <property type="entry name" value="Peptidase_M50"/>
    <property type="match status" value="2"/>
</dbReference>
<dbReference type="KEGG" id="cai:Caci_2415"/>
<dbReference type="Gene3D" id="3.10.580.10">
    <property type="entry name" value="CBS-domain"/>
    <property type="match status" value="1"/>
</dbReference>
<evidence type="ECO:0000259" key="19">
    <source>
        <dbReference type="PROSITE" id="PS51371"/>
    </source>
</evidence>
<dbReference type="RefSeq" id="WP_012786626.1">
    <property type="nucleotide sequence ID" value="NC_013131.1"/>
</dbReference>
<evidence type="ECO:0000256" key="5">
    <source>
        <dbReference type="ARBA" id="ARBA00022692"/>
    </source>
</evidence>
<comment type="subcellular location">
    <subcellularLocation>
        <location evidence="1 14">Cell membrane</location>
        <topology evidence="1 14">Multi-pass membrane protein</topology>
    </subcellularLocation>
</comment>
<dbReference type="GO" id="GO:0008237">
    <property type="term" value="F:metallopeptidase activity"/>
    <property type="evidence" value="ECO:0007669"/>
    <property type="project" value="UniProtKB-UniRule"/>
</dbReference>
<evidence type="ECO:0000256" key="9">
    <source>
        <dbReference type="ARBA" id="ARBA00022833"/>
    </source>
</evidence>
<dbReference type="PANTHER" id="PTHR39188:SF3">
    <property type="entry name" value="STAGE IV SPORULATION PROTEIN FB"/>
    <property type="match status" value="1"/>
</dbReference>
<evidence type="ECO:0000256" key="2">
    <source>
        <dbReference type="ARBA" id="ARBA00007931"/>
    </source>
</evidence>
<accession>C7PVU1</accession>
<keyword evidence="5 14" id="KW-0812">Transmembrane</keyword>
<dbReference type="GO" id="GO:0006508">
    <property type="term" value="P:proteolysis"/>
    <property type="evidence" value="ECO:0007669"/>
    <property type="project" value="UniProtKB-KW"/>
</dbReference>
<dbReference type="CDD" id="cd02205">
    <property type="entry name" value="CBS_pair_SF"/>
    <property type="match status" value="1"/>
</dbReference>
<evidence type="ECO:0000256" key="7">
    <source>
        <dbReference type="ARBA" id="ARBA00022737"/>
    </source>
</evidence>
<keyword evidence="13 14" id="KW-0472">Membrane</keyword>
<evidence type="ECO:0000256" key="16">
    <source>
        <dbReference type="PIRSR" id="PIRSR006404-2"/>
    </source>
</evidence>
<feature type="region of interest" description="Disordered" evidence="18">
    <location>
        <begin position="1"/>
        <end position="31"/>
    </location>
</feature>
<evidence type="ECO:0000313" key="20">
    <source>
        <dbReference type="EMBL" id="ACU71333.1"/>
    </source>
</evidence>
<dbReference type="InParanoid" id="C7PVU1"/>
<dbReference type="PANTHER" id="PTHR39188">
    <property type="entry name" value="MEMBRANE-ASSOCIATED ZINC METALLOPROTEASE M50B"/>
    <property type="match status" value="1"/>
</dbReference>
<reference evidence="20 21" key="1">
    <citation type="journal article" date="2009" name="Stand. Genomic Sci.">
        <title>Complete genome sequence of Catenulispora acidiphila type strain (ID 139908).</title>
        <authorList>
            <person name="Copeland A."/>
            <person name="Lapidus A."/>
            <person name="Glavina Del Rio T."/>
            <person name="Nolan M."/>
            <person name="Lucas S."/>
            <person name="Chen F."/>
            <person name="Tice H."/>
            <person name="Cheng J.F."/>
            <person name="Bruce D."/>
            <person name="Goodwin L."/>
            <person name="Pitluck S."/>
            <person name="Mikhailova N."/>
            <person name="Pati A."/>
            <person name="Ivanova N."/>
            <person name="Mavromatis K."/>
            <person name="Chen A."/>
            <person name="Palaniappan K."/>
            <person name="Chain P."/>
            <person name="Land M."/>
            <person name="Hauser L."/>
            <person name="Chang Y.J."/>
            <person name="Jeffries C.D."/>
            <person name="Chertkov O."/>
            <person name="Brettin T."/>
            <person name="Detter J.C."/>
            <person name="Han C."/>
            <person name="Ali Z."/>
            <person name="Tindall B.J."/>
            <person name="Goker M."/>
            <person name="Bristow J."/>
            <person name="Eisen J.A."/>
            <person name="Markowitz V."/>
            <person name="Hugenholtz P."/>
            <person name="Kyrpides N.C."/>
            <person name="Klenk H.P."/>
        </authorList>
    </citation>
    <scope>NUCLEOTIDE SEQUENCE [LARGE SCALE GENOMIC DNA]</scope>
    <source>
        <strain evidence="21">DSM 44928 / JCM 14897 / NBRC 102108 / NRRL B-24433 / ID139908</strain>
    </source>
</reference>
<evidence type="ECO:0000313" key="21">
    <source>
        <dbReference type="Proteomes" id="UP000000851"/>
    </source>
</evidence>
<dbReference type="SUPFAM" id="SSF54631">
    <property type="entry name" value="CBS-domain pair"/>
    <property type="match status" value="1"/>
</dbReference>
<evidence type="ECO:0000256" key="18">
    <source>
        <dbReference type="SAM" id="MobiDB-lite"/>
    </source>
</evidence>
<feature type="active site" evidence="15">
    <location>
        <position position="101"/>
    </location>
</feature>
<keyword evidence="10 14" id="KW-1133">Transmembrane helix</keyword>
<dbReference type="PROSITE" id="PS51371">
    <property type="entry name" value="CBS"/>
    <property type="match status" value="1"/>
</dbReference>
<keyword evidence="7" id="KW-0677">Repeat</keyword>
<gene>
    <name evidence="20" type="ordered locus">Caci_2415</name>
</gene>
<evidence type="ECO:0000256" key="1">
    <source>
        <dbReference type="ARBA" id="ARBA00004651"/>
    </source>
</evidence>
<feature type="transmembrane region" description="Helical" evidence="14">
    <location>
        <begin position="176"/>
        <end position="200"/>
    </location>
</feature>
<sequence length="424" mass="44949">MAEDEGRQSAGGAGSGDDGGKSGRPQVARGPGLRLGRPFGIPLYVSPSWFVVAAFITVLLAPQAGDASDPTNDFGNELGGWRYVLSLAYAVFLYASVVVHELAHSALAKRLGLPVRRIVIHFLGGVSEIEKESDTPGKAFWIAFAGPLTSAALAGIGFAIYQVIPHDDTVSLGQKVAATLIFGFWASNLLVALFNLLPGLPLDGGQMLRAAVWKASGKPMTGTLAAAWAGRVLAIAVFVVMNLIYVRDGNIQPFGLGLAVFMAMFIWFGATQALVVAKLRERIPGLSARRMTRRAISVEARTPLAEALRRAHEVNARGIVLVDGNERPTGLVNEAQVIATPEQRRPWIEAGDVARPLDPNLIVAADLTGEELLDVLRANPAPEYLVVEPTGEIVGVLAASDVQAAFLGKPPSPPSPPAQRRMPV</sequence>
<dbReference type="InterPro" id="IPR016483">
    <property type="entry name" value="UCP006404_Pept_M50_CBS"/>
</dbReference>
<dbReference type="STRING" id="479433.Caci_2415"/>
<dbReference type="GO" id="GO:0046872">
    <property type="term" value="F:metal ion binding"/>
    <property type="evidence" value="ECO:0007669"/>
    <property type="project" value="UniProtKB-UniRule"/>
</dbReference>
<keyword evidence="11 14" id="KW-0482">Metalloprotease</keyword>
<comment type="similarity">
    <text evidence="2 14">Belongs to the peptidase M50B family.</text>
</comment>
<evidence type="ECO:0000256" key="17">
    <source>
        <dbReference type="PROSITE-ProRule" id="PRU00703"/>
    </source>
</evidence>
<evidence type="ECO:0000256" key="11">
    <source>
        <dbReference type="ARBA" id="ARBA00023049"/>
    </source>
</evidence>
<comment type="cofactor">
    <cofactor evidence="14 16">
        <name>Zn(2+)</name>
        <dbReference type="ChEBI" id="CHEBI:29105"/>
    </cofactor>
    <text evidence="14 16">Binds 1 zinc ion per subunit.</text>
</comment>
<evidence type="ECO:0000256" key="10">
    <source>
        <dbReference type="ARBA" id="ARBA00022989"/>
    </source>
</evidence>
<feature type="transmembrane region" description="Helical" evidence="14">
    <location>
        <begin position="39"/>
        <end position="61"/>
    </location>
</feature>
<feature type="domain" description="CBS" evidence="19">
    <location>
        <begin position="291"/>
        <end position="350"/>
    </location>
</feature>
<feature type="transmembrane region" description="Helical" evidence="14">
    <location>
        <begin position="139"/>
        <end position="164"/>
    </location>
</feature>
<keyword evidence="4 14" id="KW-0645">Protease</keyword>
<dbReference type="Proteomes" id="UP000000851">
    <property type="component" value="Chromosome"/>
</dbReference>
<dbReference type="EMBL" id="CP001700">
    <property type="protein sequence ID" value="ACU71333.1"/>
    <property type="molecule type" value="Genomic_DNA"/>
</dbReference>
<dbReference type="eggNOG" id="COG1994">
    <property type="taxonomic scope" value="Bacteria"/>
</dbReference>
<feature type="transmembrane region" description="Helical" evidence="14">
    <location>
        <begin position="221"/>
        <end position="245"/>
    </location>
</feature>
<name>C7PVU1_CATAD</name>
<dbReference type="OrthoDB" id="9781963at2"/>
<evidence type="ECO:0000256" key="13">
    <source>
        <dbReference type="ARBA" id="ARBA00023136"/>
    </source>
</evidence>
<keyword evidence="21" id="KW-1185">Reference proteome</keyword>
<feature type="transmembrane region" description="Helical" evidence="14">
    <location>
        <begin position="81"/>
        <end position="103"/>
    </location>
</feature>
<dbReference type="HOGENOM" id="CLU_037123_1_0_11"/>
<dbReference type="InterPro" id="IPR046342">
    <property type="entry name" value="CBS_dom_sf"/>
</dbReference>
<evidence type="ECO:0000256" key="8">
    <source>
        <dbReference type="ARBA" id="ARBA00022801"/>
    </source>
</evidence>
<dbReference type="Pfam" id="PF00571">
    <property type="entry name" value="CBS"/>
    <property type="match status" value="1"/>
</dbReference>
<dbReference type="InterPro" id="IPR000644">
    <property type="entry name" value="CBS_dom"/>
</dbReference>
<feature type="binding site" evidence="16">
    <location>
        <position position="203"/>
    </location>
    <ligand>
        <name>Zn(2+)</name>
        <dbReference type="ChEBI" id="CHEBI:29105"/>
        <note>catalytic</note>
    </ligand>
</feature>
<evidence type="ECO:0000256" key="14">
    <source>
        <dbReference type="PIRNR" id="PIRNR006404"/>
    </source>
</evidence>
<feature type="binding site" evidence="16">
    <location>
        <position position="104"/>
    </location>
    <ligand>
        <name>Zn(2+)</name>
        <dbReference type="ChEBI" id="CHEBI:29105"/>
        <note>catalytic</note>
    </ligand>
</feature>
<feature type="transmembrane region" description="Helical" evidence="14">
    <location>
        <begin position="251"/>
        <end position="277"/>
    </location>
</feature>
<evidence type="ECO:0000256" key="6">
    <source>
        <dbReference type="ARBA" id="ARBA00022723"/>
    </source>
</evidence>
<keyword evidence="6 14" id="KW-0479">Metal-binding</keyword>
<keyword evidence="3 14" id="KW-1003">Cell membrane</keyword>